<proteinExistence type="predicted"/>
<organism evidence="1 2">
    <name type="scientific">Nepenthes gracilis</name>
    <name type="common">Slender pitcher plant</name>
    <dbReference type="NCBI Taxonomy" id="150966"/>
    <lineage>
        <taxon>Eukaryota</taxon>
        <taxon>Viridiplantae</taxon>
        <taxon>Streptophyta</taxon>
        <taxon>Embryophyta</taxon>
        <taxon>Tracheophyta</taxon>
        <taxon>Spermatophyta</taxon>
        <taxon>Magnoliopsida</taxon>
        <taxon>eudicotyledons</taxon>
        <taxon>Gunneridae</taxon>
        <taxon>Pentapetalae</taxon>
        <taxon>Caryophyllales</taxon>
        <taxon>Nepenthaceae</taxon>
        <taxon>Nepenthes</taxon>
    </lineage>
</organism>
<evidence type="ECO:0000313" key="2">
    <source>
        <dbReference type="Proteomes" id="UP001279734"/>
    </source>
</evidence>
<name>A0AAD3Y5D2_NEPGR</name>
<sequence length="137" mass="15163">MTPTYADQKFAAPTALSLHEGDNACSLNDIFYQASDVLNGSHEQGRMPSTSPPIIKEDSSALMAVHSEPQPQVFAQKQIKEGSRAFSEGIEFDDRLAGTTGYIPSPNHEQALVAGERCWKLMQKLMQNRTFLNHKIV</sequence>
<comment type="caution">
    <text evidence="1">The sequence shown here is derived from an EMBL/GenBank/DDBJ whole genome shotgun (WGS) entry which is preliminary data.</text>
</comment>
<reference evidence="1" key="1">
    <citation type="submission" date="2023-05" db="EMBL/GenBank/DDBJ databases">
        <title>Nepenthes gracilis genome sequencing.</title>
        <authorList>
            <person name="Fukushima K."/>
        </authorList>
    </citation>
    <scope>NUCLEOTIDE SEQUENCE</scope>
    <source>
        <strain evidence="1">SING2019-196</strain>
    </source>
</reference>
<dbReference type="AlphaFoldDB" id="A0AAD3Y5D2"/>
<dbReference type="Proteomes" id="UP001279734">
    <property type="component" value="Unassembled WGS sequence"/>
</dbReference>
<accession>A0AAD3Y5D2</accession>
<gene>
    <name evidence="1" type="ORF">Nepgr_031721</name>
</gene>
<keyword evidence="2" id="KW-1185">Reference proteome</keyword>
<protein>
    <submittedName>
        <fullName evidence="1">Uncharacterized protein</fullName>
    </submittedName>
</protein>
<dbReference type="EMBL" id="BSYO01000037">
    <property type="protein sequence ID" value="GMH29878.1"/>
    <property type="molecule type" value="Genomic_DNA"/>
</dbReference>
<evidence type="ECO:0000313" key="1">
    <source>
        <dbReference type="EMBL" id="GMH29878.1"/>
    </source>
</evidence>